<accession>A0A420ECW3</accession>
<dbReference type="Pfam" id="PF10672">
    <property type="entry name" value="Methyltrans_SAM"/>
    <property type="match status" value="1"/>
</dbReference>
<keyword evidence="3 6" id="KW-0808">Transferase</keyword>
<dbReference type="Proteomes" id="UP000286482">
    <property type="component" value="Unassembled WGS sequence"/>
</dbReference>
<sequence length="308" mass="35023">MQALLDTIASIEIGHDVQRLFHGRGGRFENCDNLNLDWYPDVFLLTSFEALAFQELEAIRDALEQRLLQLDSSRILNLVFQHRQSGQAAQSTLICGAVPEPHWVSELGIAFQVHLLKGQNHGLFLDMRQGRAWVQEHSADKNVLNMFAYTGGFSMAALKGQARQVVNIDMSKGALNIAKRNHQYNQLDHGVRYLSHDIFKSWGKLKKLGPYELLIADPPSNQRGSFVATKDYSRLLKRLPDLLSDQADVLLCLNAPELSRDYLKSQVSEYCPQLEFLEQVANPSVFDDINPERALKVLRYRYNKLIEG</sequence>
<keyword evidence="4" id="KW-0949">S-adenosyl-L-methionine</keyword>
<dbReference type="SUPFAM" id="SSF53335">
    <property type="entry name" value="S-adenosyl-L-methionine-dependent methyltransferases"/>
    <property type="match status" value="1"/>
</dbReference>
<keyword evidence="2 6" id="KW-0489">Methyltransferase</keyword>
<evidence type="ECO:0000256" key="2">
    <source>
        <dbReference type="ARBA" id="ARBA00022603"/>
    </source>
</evidence>
<feature type="domain" description="S-adenosylmethionine-dependent methyltransferase" evidence="5">
    <location>
        <begin position="18"/>
        <end position="301"/>
    </location>
</feature>
<evidence type="ECO:0000256" key="3">
    <source>
        <dbReference type="ARBA" id="ARBA00022679"/>
    </source>
</evidence>
<protein>
    <submittedName>
        <fullName evidence="6">SAM-dependent methyltransferase</fullName>
    </submittedName>
</protein>
<dbReference type="OrthoDB" id="9805492at2"/>
<dbReference type="GO" id="GO:0008168">
    <property type="term" value="F:methyltransferase activity"/>
    <property type="evidence" value="ECO:0007669"/>
    <property type="project" value="UniProtKB-KW"/>
</dbReference>
<dbReference type="EMBL" id="RAQO01000005">
    <property type="protein sequence ID" value="RKF18494.1"/>
    <property type="molecule type" value="Genomic_DNA"/>
</dbReference>
<dbReference type="PANTHER" id="PTHR43042">
    <property type="entry name" value="SAM-DEPENDENT METHYLTRANSFERASE"/>
    <property type="match status" value="1"/>
</dbReference>
<proteinExistence type="predicted"/>
<organism evidence="6 7">
    <name type="scientific">Alginatibacterium sediminis</name>
    <dbReference type="NCBI Taxonomy" id="2164068"/>
    <lineage>
        <taxon>Bacteria</taxon>
        <taxon>Pseudomonadati</taxon>
        <taxon>Pseudomonadota</taxon>
        <taxon>Gammaproteobacteria</taxon>
        <taxon>Alteromonadales</taxon>
        <taxon>Alteromonadaceae</taxon>
        <taxon>Alginatibacterium</taxon>
    </lineage>
</organism>
<name>A0A420ECW3_9ALTE</name>
<reference evidence="6 7" key="1">
    <citation type="submission" date="2018-09" db="EMBL/GenBank/DDBJ databases">
        <authorList>
            <person name="Wang Z."/>
        </authorList>
    </citation>
    <scope>NUCLEOTIDE SEQUENCE [LARGE SCALE GENOMIC DNA]</scope>
    <source>
        <strain evidence="6 7">ALS 81</strain>
    </source>
</reference>
<dbReference type="RefSeq" id="WP_120354573.1">
    <property type="nucleotide sequence ID" value="NZ_RAQO01000005.1"/>
</dbReference>
<evidence type="ECO:0000256" key="1">
    <source>
        <dbReference type="ARBA" id="ARBA00022552"/>
    </source>
</evidence>
<keyword evidence="7" id="KW-1185">Reference proteome</keyword>
<evidence type="ECO:0000259" key="5">
    <source>
        <dbReference type="Pfam" id="PF10672"/>
    </source>
</evidence>
<dbReference type="GO" id="GO:0032259">
    <property type="term" value="P:methylation"/>
    <property type="evidence" value="ECO:0007669"/>
    <property type="project" value="UniProtKB-KW"/>
</dbReference>
<dbReference type="Gene3D" id="3.40.50.150">
    <property type="entry name" value="Vaccinia Virus protein VP39"/>
    <property type="match status" value="1"/>
</dbReference>
<evidence type="ECO:0000313" key="7">
    <source>
        <dbReference type="Proteomes" id="UP000286482"/>
    </source>
</evidence>
<gene>
    <name evidence="6" type="ORF">DBZ36_08780</name>
</gene>
<evidence type="ECO:0000256" key="4">
    <source>
        <dbReference type="ARBA" id="ARBA00022691"/>
    </source>
</evidence>
<dbReference type="InterPro" id="IPR029063">
    <property type="entry name" value="SAM-dependent_MTases_sf"/>
</dbReference>
<dbReference type="GO" id="GO:0006364">
    <property type="term" value="P:rRNA processing"/>
    <property type="evidence" value="ECO:0007669"/>
    <property type="project" value="UniProtKB-KW"/>
</dbReference>
<comment type="caution">
    <text evidence="6">The sequence shown here is derived from an EMBL/GenBank/DDBJ whole genome shotgun (WGS) entry which is preliminary data.</text>
</comment>
<dbReference type="PANTHER" id="PTHR43042:SF3">
    <property type="entry name" value="RIBOSOMAL RNA LARGE SUBUNIT METHYLTRANSFERASE YWBD-RELATED"/>
    <property type="match status" value="1"/>
</dbReference>
<dbReference type="CDD" id="cd02440">
    <property type="entry name" value="AdoMet_MTases"/>
    <property type="match status" value="1"/>
</dbReference>
<keyword evidence="1" id="KW-0698">rRNA processing</keyword>
<evidence type="ECO:0000313" key="6">
    <source>
        <dbReference type="EMBL" id="RKF18494.1"/>
    </source>
</evidence>
<dbReference type="InterPro" id="IPR019614">
    <property type="entry name" value="SAM-dep_methyl-trfase"/>
</dbReference>
<dbReference type="AlphaFoldDB" id="A0A420ECW3"/>